<reference evidence="1" key="2">
    <citation type="submission" date="2023-04" db="EMBL/GenBank/DDBJ databases">
        <authorList>
            <person name="Bu L."/>
            <person name="Lu L."/>
            <person name="Laidemitt M.R."/>
            <person name="Zhang S.M."/>
            <person name="Mutuku M."/>
            <person name="Mkoji G."/>
            <person name="Steinauer M."/>
            <person name="Loker E.S."/>
        </authorList>
    </citation>
    <scope>NUCLEOTIDE SEQUENCE</scope>
    <source>
        <strain evidence="1">KasaAsao</strain>
        <tissue evidence="1">Whole Snail</tissue>
    </source>
</reference>
<proteinExistence type="predicted"/>
<reference evidence="1" key="1">
    <citation type="journal article" date="2023" name="PLoS Negl. Trop. Dis.">
        <title>A genome sequence for Biomphalaria pfeifferi, the major vector snail for the human-infecting parasite Schistosoma mansoni.</title>
        <authorList>
            <person name="Bu L."/>
            <person name="Lu L."/>
            <person name="Laidemitt M.R."/>
            <person name="Zhang S.M."/>
            <person name="Mutuku M."/>
            <person name="Mkoji G."/>
            <person name="Steinauer M."/>
            <person name="Loker E.S."/>
        </authorList>
    </citation>
    <scope>NUCLEOTIDE SEQUENCE</scope>
    <source>
        <strain evidence="1">KasaAsao</strain>
    </source>
</reference>
<sequence>MVTISWMYFVISLEQPRSIDIHKAEAMKVPEEIASDRKNNSFPSSGPEVQNIKKDILSLPDVPNDLFNSI</sequence>
<protein>
    <submittedName>
        <fullName evidence="1">Uncharacterized protein</fullName>
    </submittedName>
</protein>
<dbReference type="Proteomes" id="UP001233172">
    <property type="component" value="Unassembled WGS sequence"/>
</dbReference>
<organism evidence="1 2">
    <name type="scientific">Biomphalaria pfeifferi</name>
    <name type="common">Bloodfluke planorb</name>
    <name type="synonym">Freshwater snail</name>
    <dbReference type="NCBI Taxonomy" id="112525"/>
    <lineage>
        <taxon>Eukaryota</taxon>
        <taxon>Metazoa</taxon>
        <taxon>Spiralia</taxon>
        <taxon>Lophotrochozoa</taxon>
        <taxon>Mollusca</taxon>
        <taxon>Gastropoda</taxon>
        <taxon>Heterobranchia</taxon>
        <taxon>Euthyneura</taxon>
        <taxon>Panpulmonata</taxon>
        <taxon>Hygrophila</taxon>
        <taxon>Lymnaeoidea</taxon>
        <taxon>Planorbidae</taxon>
        <taxon>Biomphalaria</taxon>
    </lineage>
</organism>
<dbReference type="AlphaFoldDB" id="A0AAD8F627"/>
<evidence type="ECO:0000313" key="1">
    <source>
        <dbReference type="EMBL" id="KAK0051993.1"/>
    </source>
</evidence>
<keyword evidence="2" id="KW-1185">Reference proteome</keyword>
<evidence type="ECO:0000313" key="2">
    <source>
        <dbReference type="Proteomes" id="UP001233172"/>
    </source>
</evidence>
<comment type="caution">
    <text evidence="1">The sequence shown here is derived from an EMBL/GenBank/DDBJ whole genome shotgun (WGS) entry which is preliminary data.</text>
</comment>
<gene>
    <name evidence="1" type="ORF">Bpfe_018540</name>
</gene>
<name>A0AAD8F627_BIOPF</name>
<dbReference type="EMBL" id="JASAOG010000098">
    <property type="protein sequence ID" value="KAK0051993.1"/>
    <property type="molecule type" value="Genomic_DNA"/>
</dbReference>
<accession>A0AAD8F627</accession>